<proteinExistence type="predicted"/>
<feature type="compositionally biased region" description="Basic and acidic residues" evidence="1">
    <location>
        <begin position="264"/>
        <end position="273"/>
    </location>
</feature>
<protein>
    <recommendedName>
        <fullName evidence="4">Protein kinase domain-containing protein</fullName>
    </recommendedName>
</protein>
<dbReference type="GO" id="GO:0003677">
    <property type="term" value="F:DNA binding"/>
    <property type="evidence" value="ECO:0007669"/>
    <property type="project" value="InterPro"/>
</dbReference>
<dbReference type="Proteomes" id="UP000181909">
    <property type="component" value="Unassembled WGS sequence"/>
</dbReference>
<accession>A0A1K2BMC6</accession>
<evidence type="ECO:0000313" key="3">
    <source>
        <dbReference type="Proteomes" id="UP000181909"/>
    </source>
</evidence>
<dbReference type="SUPFAM" id="SSF56112">
    <property type="entry name" value="Protein kinase-like (PK-like)"/>
    <property type="match status" value="1"/>
</dbReference>
<evidence type="ECO:0008006" key="4">
    <source>
        <dbReference type="Google" id="ProtNLM"/>
    </source>
</evidence>
<name>A0A1K2BMC6_STRAR</name>
<dbReference type="PRINTS" id="PR00929">
    <property type="entry name" value="ATHOOK"/>
</dbReference>
<reference evidence="2 3" key="1">
    <citation type="submission" date="2016-11" db="EMBL/GenBank/DDBJ databases">
        <authorList>
            <person name="Jaros S."/>
            <person name="Januszkiewicz K."/>
            <person name="Wedrychowicz H."/>
        </authorList>
    </citation>
    <scope>NUCLEOTIDE SEQUENCE [LARGE SCALE GENOMIC DNA]</scope>
    <source>
        <strain evidence="2 3">OK807</strain>
    </source>
</reference>
<feature type="compositionally biased region" description="Low complexity" evidence="1">
    <location>
        <begin position="190"/>
        <end position="211"/>
    </location>
</feature>
<evidence type="ECO:0000256" key="1">
    <source>
        <dbReference type="SAM" id="MobiDB-lite"/>
    </source>
</evidence>
<gene>
    <name evidence="2" type="ORF">SAMN02787144_100921</name>
</gene>
<dbReference type="AlphaFoldDB" id="A0A1K2BMC6"/>
<dbReference type="Gene3D" id="3.30.200.20">
    <property type="entry name" value="Phosphorylase Kinase, domain 1"/>
    <property type="match status" value="1"/>
</dbReference>
<organism evidence="2 3">
    <name type="scientific">Streptomyces atratus</name>
    <dbReference type="NCBI Taxonomy" id="1893"/>
    <lineage>
        <taxon>Bacteria</taxon>
        <taxon>Bacillati</taxon>
        <taxon>Actinomycetota</taxon>
        <taxon>Actinomycetes</taxon>
        <taxon>Kitasatosporales</taxon>
        <taxon>Streptomycetaceae</taxon>
        <taxon>Streptomyces</taxon>
    </lineage>
</organism>
<feature type="region of interest" description="Disordered" evidence="1">
    <location>
        <begin position="96"/>
        <end position="291"/>
    </location>
</feature>
<sequence length="291" mass="31119">MRYGADCAGLPERIGGYAVERELGAGGMGTVYLARSRGGRAVAVKVARPEIAADPHFRERFRAEVAAARSVGGFHTAPVVDADPAAEAPWLATAYVPGRGRSRPGSRRRHPYRAPRTGHRAASRARGRPHRPRPAPPYGTSPSAPTPRPAVRAVPSSGPWRVRGRPWPRRPPACPRWSCRPHRRPGGVGPRTSAPAASAPAARRASAARPGAGRGRPPKRSTARRRALTRVARTPCHARPPGPGGATPSHPRAESRRRRGRPASRQDHADRRGRTSRSRGPAAPRHPAGIG</sequence>
<dbReference type="InterPro" id="IPR011009">
    <property type="entry name" value="Kinase-like_dom_sf"/>
</dbReference>
<feature type="compositionally biased region" description="Pro residues" evidence="1">
    <location>
        <begin position="134"/>
        <end position="148"/>
    </location>
</feature>
<evidence type="ECO:0000313" key="2">
    <source>
        <dbReference type="EMBL" id="SFX99424.1"/>
    </source>
</evidence>
<feature type="compositionally biased region" description="Low complexity" evidence="1">
    <location>
        <begin position="149"/>
        <end position="161"/>
    </location>
</feature>
<dbReference type="InterPro" id="IPR017956">
    <property type="entry name" value="AT_hook_DNA-bd_motif"/>
</dbReference>
<feature type="compositionally biased region" description="Basic residues" evidence="1">
    <location>
        <begin position="100"/>
        <end position="133"/>
    </location>
</feature>
<dbReference type="EMBL" id="FPJO01000009">
    <property type="protein sequence ID" value="SFX99424.1"/>
    <property type="molecule type" value="Genomic_DNA"/>
</dbReference>
<dbReference type="STRING" id="1893.SAMN02787144_100921"/>
<feature type="compositionally biased region" description="Basic residues" evidence="1">
    <location>
        <begin position="216"/>
        <end position="228"/>
    </location>
</feature>